<dbReference type="RefSeq" id="WP_065656646.1">
    <property type="nucleotide sequence ID" value="NZ_CP026925.1"/>
</dbReference>
<evidence type="ECO:0000256" key="4">
    <source>
        <dbReference type="ARBA" id="ARBA00022553"/>
    </source>
</evidence>
<dbReference type="GO" id="GO:0036104">
    <property type="term" value="P:Kdo2-lipid A biosynthetic process"/>
    <property type="evidence" value="ECO:0007669"/>
    <property type="project" value="UniProtKB-UniPathway"/>
</dbReference>
<dbReference type="GO" id="GO:0016020">
    <property type="term" value="C:membrane"/>
    <property type="evidence" value="ECO:0007669"/>
    <property type="project" value="GOC"/>
</dbReference>
<evidence type="ECO:0000256" key="6">
    <source>
        <dbReference type="ARBA" id="ARBA00023098"/>
    </source>
</evidence>
<dbReference type="Gene3D" id="1.10.1200.10">
    <property type="entry name" value="ACP-like"/>
    <property type="match status" value="1"/>
</dbReference>
<evidence type="ECO:0000313" key="13">
    <source>
        <dbReference type="EMBL" id="AVH43969.1"/>
    </source>
</evidence>
<dbReference type="InterPro" id="IPR003231">
    <property type="entry name" value="ACP"/>
</dbReference>
<dbReference type="GO" id="GO:0000036">
    <property type="term" value="F:acyl carrier activity"/>
    <property type="evidence" value="ECO:0007669"/>
    <property type="project" value="UniProtKB-UniRule"/>
</dbReference>
<dbReference type="InterPro" id="IPR009081">
    <property type="entry name" value="PP-bd_ACP"/>
</dbReference>
<keyword evidence="6 9" id="KW-0443">Lipid metabolism</keyword>
<dbReference type="GO" id="GO:0005829">
    <property type="term" value="C:cytosol"/>
    <property type="evidence" value="ECO:0007669"/>
    <property type="project" value="TreeGrafter"/>
</dbReference>
<dbReference type="PROSITE" id="PS00012">
    <property type="entry name" value="PHOSPHOPANTETHEINE"/>
    <property type="match status" value="1"/>
</dbReference>
<dbReference type="NCBIfam" id="TIGR00517">
    <property type="entry name" value="acyl_carrier"/>
    <property type="match status" value="1"/>
</dbReference>
<sequence length="89" mass="9572">MVSFSVPTDTAVSEIRNRVAKIIGEQLGIADDKIVDTADFSEDLNADSLEVVQIVMEIEEEFGIEIPDAAADSLSTVGDAIRFIQLATT</sequence>
<keyword evidence="2 9" id="KW-0963">Cytoplasm</keyword>
<comment type="PTM">
    <text evidence="9">4'-phosphopantetheine is transferred from CoA to a specific serine of apo-ACP by AcpS. This modification is essential for activity because fatty acids are bound in thioester linkage to the sulfhydryl of the prosthetic group.</text>
</comment>
<dbReference type="NCBIfam" id="NF002150">
    <property type="entry name" value="PRK00982.1-4"/>
    <property type="match status" value="1"/>
</dbReference>
<dbReference type="UniPathway" id="UPA00360"/>
<evidence type="ECO:0000259" key="12">
    <source>
        <dbReference type="PROSITE" id="PS50075"/>
    </source>
</evidence>
<comment type="pathway">
    <text evidence="8">Glycolipid biosynthesis; KDO(2)-lipid A biosynthesis.</text>
</comment>
<dbReference type="EMBL" id="CP026925">
    <property type="protein sequence ID" value="AVH43969.1"/>
    <property type="molecule type" value="Genomic_DNA"/>
</dbReference>
<evidence type="ECO:0000256" key="8">
    <source>
        <dbReference type="ARBA" id="ARBA00024328"/>
    </source>
</evidence>
<keyword evidence="3 9" id="KW-0444">Lipid biosynthesis</keyword>
<reference evidence="13 14" key="1">
    <citation type="submission" date="2018-02" db="EMBL/GenBank/DDBJ databases">
        <title>Complete genome sequence of Agrobacterium tumefaciens 1D1609.</title>
        <authorList>
            <person name="Cho S.-T."/>
            <person name="Haryono M."/>
            <person name="Chang H.-H."/>
            <person name="Santos M.N."/>
            <person name="Lai E.-M."/>
            <person name="Kuo C.-H."/>
        </authorList>
    </citation>
    <scope>NUCLEOTIDE SEQUENCE [LARGE SCALE GENOMIC DNA]</scope>
    <source>
        <strain evidence="13 14">1D1609</strain>
    </source>
</reference>
<dbReference type="GO" id="GO:0009245">
    <property type="term" value="P:lipid A biosynthetic process"/>
    <property type="evidence" value="ECO:0007669"/>
    <property type="project" value="TreeGrafter"/>
</dbReference>
<keyword evidence="7 9" id="KW-0275">Fatty acid biosynthesis</keyword>
<feature type="domain" description="Carrier" evidence="12">
    <location>
        <begin position="13"/>
        <end position="88"/>
    </location>
</feature>
<dbReference type="PANTHER" id="PTHR20863:SF76">
    <property type="entry name" value="CARRIER DOMAIN-CONTAINING PROTEIN"/>
    <property type="match status" value="1"/>
</dbReference>
<dbReference type="Proteomes" id="UP000237717">
    <property type="component" value="Chromosome II"/>
</dbReference>
<gene>
    <name evidence="9" type="primary">acpP</name>
    <name evidence="13" type="ORF">At1D1609_39210</name>
</gene>
<evidence type="ECO:0000256" key="2">
    <source>
        <dbReference type="ARBA" id="ARBA00022490"/>
    </source>
</evidence>
<evidence type="ECO:0000256" key="1">
    <source>
        <dbReference type="ARBA" id="ARBA00022450"/>
    </source>
</evidence>
<feature type="modified residue" description="O-(pantetheine 4'-phosphoryl)serine" evidence="9">
    <location>
        <position position="48"/>
    </location>
</feature>
<dbReference type="UniPathway" id="UPA00094"/>
<keyword evidence="4 9" id="KW-0597">Phosphoprotein</keyword>
<keyword evidence="5 9" id="KW-0276">Fatty acid metabolism</keyword>
<dbReference type="NCBIfam" id="NF002151">
    <property type="entry name" value="PRK00982.1-5"/>
    <property type="match status" value="1"/>
</dbReference>
<evidence type="ECO:0000256" key="3">
    <source>
        <dbReference type="ARBA" id="ARBA00022516"/>
    </source>
</evidence>
<dbReference type="SUPFAM" id="SSF47336">
    <property type="entry name" value="ACP-like"/>
    <property type="match status" value="1"/>
</dbReference>
<evidence type="ECO:0000256" key="9">
    <source>
        <dbReference type="HAMAP-Rule" id="MF_01217"/>
    </source>
</evidence>
<protein>
    <recommendedName>
        <fullName evidence="9 10">Acyl carrier protein</fullName>
        <shortName evidence="9">ACP</shortName>
    </recommendedName>
</protein>
<dbReference type="PANTHER" id="PTHR20863">
    <property type="entry name" value="ACYL CARRIER PROTEIN"/>
    <property type="match status" value="1"/>
</dbReference>
<comment type="pathway">
    <text evidence="9 11">Lipid metabolism; fatty acid biosynthesis.</text>
</comment>
<dbReference type="AlphaFoldDB" id="A0A2L2LI17"/>
<dbReference type="HAMAP" id="MF_01217">
    <property type="entry name" value="Acyl_carrier"/>
    <property type="match status" value="1"/>
</dbReference>
<comment type="similarity">
    <text evidence="9">Belongs to the acyl carrier protein (ACP) family.</text>
</comment>
<evidence type="ECO:0000313" key="14">
    <source>
        <dbReference type="Proteomes" id="UP000237717"/>
    </source>
</evidence>
<evidence type="ECO:0000256" key="5">
    <source>
        <dbReference type="ARBA" id="ARBA00022832"/>
    </source>
</evidence>
<dbReference type="InterPro" id="IPR006162">
    <property type="entry name" value="Ppantetheine_attach_site"/>
</dbReference>
<dbReference type="GO" id="GO:0000035">
    <property type="term" value="F:acyl binding"/>
    <property type="evidence" value="ECO:0007669"/>
    <property type="project" value="TreeGrafter"/>
</dbReference>
<dbReference type="PROSITE" id="PS50075">
    <property type="entry name" value="CARRIER"/>
    <property type="match status" value="1"/>
</dbReference>
<dbReference type="NCBIfam" id="NF002148">
    <property type="entry name" value="PRK00982.1-2"/>
    <property type="match status" value="1"/>
</dbReference>
<comment type="PTM">
    <text evidence="11">4'-phosphopantetheine is transferred from CoA to a specific serine of apo-ACP by acpS.</text>
</comment>
<name>A0A2L2LI17_AGRTU</name>
<dbReference type="InterPro" id="IPR036736">
    <property type="entry name" value="ACP-like_sf"/>
</dbReference>
<accession>A0A2L2LI17</accession>
<proteinExistence type="inferred from homology"/>
<dbReference type="Pfam" id="PF00550">
    <property type="entry name" value="PP-binding"/>
    <property type="match status" value="1"/>
</dbReference>
<evidence type="ECO:0000256" key="10">
    <source>
        <dbReference type="NCBIfam" id="TIGR00517"/>
    </source>
</evidence>
<comment type="subcellular location">
    <subcellularLocation>
        <location evidence="9">Cytoplasm</location>
    </subcellularLocation>
</comment>
<keyword evidence="1 9" id="KW-0596">Phosphopantetheine</keyword>
<evidence type="ECO:0000256" key="11">
    <source>
        <dbReference type="RuleBase" id="RU003545"/>
    </source>
</evidence>
<organism evidence="13 14">
    <name type="scientific">Agrobacterium tumefaciens</name>
    <dbReference type="NCBI Taxonomy" id="358"/>
    <lineage>
        <taxon>Bacteria</taxon>
        <taxon>Pseudomonadati</taxon>
        <taxon>Pseudomonadota</taxon>
        <taxon>Alphaproteobacteria</taxon>
        <taxon>Hyphomicrobiales</taxon>
        <taxon>Rhizobiaceae</taxon>
        <taxon>Rhizobium/Agrobacterium group</taxon>
        <taxon>Agrobacterium</taxon>
        <taxon>Agrobacterium tumefaciens complex</taxon>
    </lineage>
</organism>
<comment type="function">
    <text evidence="9 11">Carrier of the growing fatty acid chain in fatty acid biosynthesis.</text>
</comment>
<evidence type="ECO:0000256" key="7">
    <source>
        <dbReference type="ARBA" id="ARBA00023160"/>
    </source>
</evidence>